<dbReference type="InterPro" id="IPR011995">
    <property type="entry name" value="OMPdecase_type-2"/>
</dbReference>
<evidence type="ECO:0000256" key="5">
    <source>
        <dbReference type="ARBA" id="ARBA00023239"/>
    </source>
</evidence>
<comment type="caution">
    <text evidence="9">The sequence shown here is derived from an EMBL/GenBank/DDBJ whole genome shotgun (WGS) entry which is preliminary data.</text>
</comment>
<feature type="domain" description="Orotidine 5'-phosphate decarboxylase" evidence="8">
    <location>
        <begin position="19"/>
        <end position="261"/>
    </location>
</feature>
<evidence type="ECO:0000256" key="3">
    <source>
        <dbReference type="ARBA" id="ARBA00022793"/>
    </source>
</evidence>
<reference evidence="9 10" key="1">
    <citation type="journal article" date="2016" name="Nat. Commun.">
        <title>Thousands of microbial genomes shed light on interconnected biogeochemical processes in an aquifer system.</title>
        <authorList>
            <person name="Anantharaman K."/>
            <person name="Brown C.T."/>
            <person name="Hug L.A."/>
            <person name="Sharon I."/>
            <person name="Castelle C.J."/>
            <person name="Probst A.J."/>
            <person name="Thomas B.C."/>
            <person name="Singh A."/>
            <person name="Wilkins M.J."/>
            <person name="Karaoz U."/>
            <person name="Brodie E.L."/>
            <person name="Williams K.H."/>
            <person name="Hubbard S.S."/>
            <person name="Banfield J.F."/>
        </authorList>
    </citation>
    <scope>NUCLEOTIDE SEQUENCE [LARGE SCALE GENOMIC DNA]</scope>
</reference>
<evidence type="ECO:0000256" key="2">
    <source>
        <dbReference type="ARBA" id="ARBA00008847"/>
    </source>
</evidence>
<dbReference type="AlphaFoldDB" id="A0A1F6DGJ6"/>
<dbReference type="SMART" id="SM00934">
    <property type="entry name" value="OMPdecase"/>
    <property type="match status" value="1"/>
</dbReference>
<keyword evidence="4" id="KW-0665">Pyrimidine biosynthesis</keyword>
<dbReference type="PANTHER" id="PTHR43375">
    <property type="entry name" value="OROTIDINE 5'-PHOSPHATE DECARBOXYLASE"/>
    <property type="match status" value="1"/>
</dbReference>
<dbReference type="InterPro" id="IPR001754">
    <property type="entry name" value="OMPdeCOase_dom"/>
</dbReference>
<evidence type="ECO:0000256" key="4">
    <source>
        <dbReference type="ARBA" id="ARBA00022975"/>
    </source>
</evidence>
<dbReference type="EMBL" id="MFLA01000007">
    <property type="protein sequence ID" value="OGG60515.1"/>
    <property type="molecule type" value="Genomic_DNA"/>
</dbReference>
<comment type="catalytic activity">
    <reaction evidence="6">
        <text>orotidine 5'-phosphate + H(+) = UMP + CO2</text>
        <dbReference type="Rhea" id="RHEA:11596"/>
        <dbReference type="ChEBI" id="CHEBI:15378"/>
        <dbReference type="ChEBI" id="CHEBI:16526"/>
        <dbReference type="ChEBI" id="CHEBI:57538"/>
        <dbReference type="ChEBI" id="CHEBI:57865"/>
        <dbReference type="EC" id="4.1.1.23"/>
    </reaction>
</comment>
<dbReference type="GO" id="GO:0004590">
    <property type="term" value="F:orotidine-5'-phosphate decarboxylase activity"/>
    <property type="evidence" value="ECO:0007669"/>
    <property type="project" value="UniProtKB-UniRule"/>
</dbReference>
<dbReference type="PANTHER" id="PTHR43375:SF1">
    <property type="entry name" value="OROTIDINE 5'-PHOSPHATE DECARBOXYLASE"/>
    <property type="match status" value="1"/>
</dbReference>
<gene>
    <name evidence="9" type="ORF">A2765_06415</name>
</gene>
<keyword evidence="3" id="KW-0210">Decarboxylase</keyword>
<dbReference type="InterPro" id="IPR013785">
    <property type="entry name" value="Aldolase_TIM"/>
</dbReference>
<accession>A0A1F6DGJ6</accession>
<comment type="pathway">
    <text evidence="1">Pyrimidine metabolism; UMP biosynthesis via de novo pathway; UMP from orotate: step 2/2.</text>
</comment>
<evidence type="ECO:0000256" key="7">
    <source>
        <dbReference type="NCBIfam" id="TIGR02127"/>
    </source>
</evidence>
<dbReference type="UniPathway" id="UPA00070">
    <property type="reaction ID" value="UER00120"/>
</dbReference>
<keyword evidence="5" id="KW-0456">Lyase</keyword>
<dbReference type="Gene3D" id="3.20.20.70">
    <property type="entry name" value="Aldolase class I"/>
    <property type="match status" value="1"/>
</dbReference>
<dbReference type="GO" id="GO:0006207">
    <property type="term" value="P:'de novo' pyrimidine nucleobase biosynthetic process"/>
    <property type="evidence" value="ECO:0007669"/>
    <property type="project" value="InterPro"/>
</dbReference>
<dbReference type="Pfam" id="PF00215">
    <property type="entry name" value="OMPdecase"/>
    <property type="match status" value="1"/>
</dbReference>
<dbReference type="EC" id="4.1.1.23" evidence="7"/>
<dbReference type="InterPro" id="IPR011060">
    <property type="entry name" value="RibuloseP-bd_barrel"/>
</dbReference>
<dbReference type="NCBIfam" id="TIGR02127">
    <property type="entry name" value="pyrF_sub2"/>
    <property type="match status" value="1"/>
</dbReference>
<dbReference type="SUPFAM" id="SSF51366">
    <property type="entry name" value="Ribulose-phoshate binding barrel"/>
    <property type="match status" value="1"/>
</dbReference>
<sequence>MAGRNFRELLEAQWDAGRFLCVGLDSDFEKIPEAARQSDAQQTFFTFNRAIVDTTKDLVCAYKPNIAFYEARGDVGWKALRQTIQYIQEVAPDVPVILDAKRADIGNTNQGYVEAAFDYLRADSITVHPYMGADALEPFLARKEKGIFVLCRTSNPGSGEFQDLKIDGEELYKVVSRHVADRWNTNGNCYAFVGATYPKELGEVRAIVGDDPILTAGVGAQNGDVARCIRAGKNKLNKGIIINASRSIIFASSGKDFAEAARQKSQQFNSEIMSALLQ</sequence>
<organism evidence="9 10">
    <name type="scientific">Candidatus Kaiserbacteria bacterium RIFCSPHIGHO2_01_FULL_56_24</name>
    <dbReference type="NCBI Taxonomy" id="1798487"/>
    <lineage>
        <taxon>Bacteria</taxon>
        <taxon>Candidatus Kaiseribacteriota</taxon>
    </lineage>
</organism>
<dbReference type="PROSITE" id="PS00156">
    <property type="entry name" value="OMPDECASE"/>
    <property type="match status" value="1"/>
</dbReference>
<comment type="similarity">
    <text evidence="2">Belongs to the OMP decarboxylase family. Type 2 subfamily.</text>
</comment>
<dbReference type="CDD" id="cd04725">
    <property type="entry name" value="OMP_decarboxylase_like"/>
    <property type="match status" value="1"/>
</dbReference>
<evidence type="ECO:0000313" key="9">
    <source>
        <dbReference type="EMBL" id="OGG60515.1"/>
    </source>
</evidence>
<evidence type="ECO:0000256" key="1">
    <source>
        <dbReference type="ARBA" id="ARBA00004861"/>
    </source>
</evidence>
<dbReference type="Proteomes" id="UP000176377">
    <property type="component" value="Unassembled WGS sequence"/>
</dbReference>
<evidence type="ECO:0000256" key="6">
    <source>
        <dbReference type="ARBA" id="ARBA00049157"/>
    </source>
</evidence>
<evidence type="ECO:0000313" key="10">
    <source>
        <dbReference type="Proteomes" id="UP000176377"/>
    </source>
</evidence>
<name>A0A1F6DGJ6_9BACT</name>
<evidence type="ECO:0000259" key="8">
    <source>
        <dbReference type="SMART" id="SM00934"/>
    </source>
</evidence>
<dbReference type="GO" id="GO:0044205">
    <property type="term" value="P:'de novo' UMP biosynthetic process"/>
    <property type="evidence" value="ECO:0007669"/>
    <property type="project" value="UniProtKB-UniPathway"/>
</dbReference>
<proteinExistence type="inferred from homology"/>
<protein>
    <recommendedName>
        <fullName evidence="7">Orotidine-5'-phosphate decarboxylase</fullName>
        <ecNumber evidence="7">4.1.1.23</ecNumber>
    </recommendedName>
</protein>
<dbReference type="InterPro" id="IPR018089">
    <property type="entry name" value="OMPdecase_AS"/>
</dbReference>